<reference evidence="2" key="1">
    <citation type="submission" date="2015-09" db="EMBL/GenBank/DDBJ databases">
        <authorList>
            <consortium name="Pathogen Informatics"/>
        </authorList>
    </citation>
    <scope>NUCLEOTIDE SEQUENCE [LARGE SCALE GENOMIC DNA]</scope>
    <source>
        <strain evidence="2">Lake Konstanz</strain>
    </source>
</reference>
<dbReference type="AlphaFoldDB" id="A0A0S4KF76"/>
<evidence type="ECO:0000313" key="1">
    <source>
        <dbReference type="EMBL" id="CUI10886.1"/>
    </source>
</evidence>
<dbReference type="VEuPathDB" id="TriTrypDB:BSAL_49560"/>
<gene>
    <name evidence="1" type="ORF">BSAL_49560</name>
</gene>
<proteinExistence type="predicted"/>
<name>A0A0S4KF76_BODSA</name>
<sequence length="323" mass="37730">MRSSLTLLKSQARNALRRARPQDYKYKELNRWQRQAQGITKWDASHSHRRRPFVDRFNPESLGLTKGTSSFAWKWWYTQQPFLPQVAPEGYVAPKPMGKRPKSWDEEFTTAILSLSQQQVRDYAMEQLTDVIFEETQRDGYELRRLDFEGKPLTELPDPRIIEMFVFEEESLRERVIRRVVENVFRLAPTSEDRKDLKTTENVIDFIDAHVTAARDPPSNSVTEKVKTILSRYHLQPLLGFTHALPDDARDPTVVEWERLYHLDWQFGKAVYEPRSEEKTRGNLVWLREELVDAQREVFRAAVADGSAKEAHMRKIAAAAASN</sequence>
<dbReference type="OMA" id="TSAYAWK"/>
<accession>A0A0S4KF76</accession>
<keyword evidence="2" id="KW-1185">Reference proteome</keyword>
<dbReference type="EMBL" id="CYKH01000021">
    <property type="protein sequence ID" value="CUI10886.1"/>
    <property type="molecule type" value="Genomic_DNA"/>
</dbReference>
<evidence type="ECO:0000313" key="2">
    <source>
        <dbReference type="Proteomes" id="UP000051952"/>
    </source>
</evidence>
<organism evidence="1 2">
    <name type="scientific">Bodo saltans</name>
    <name type="common">Flagellated protozoan</name>
    <dbReference type="NCBI Taxonomy" id="75058"/>
    <lineage>
        <taxon>Eukaryota</taxon>
        <taxon>Discoba</taxon>
        <taxon>Euglenozoa</taxon>
        <taxon>Kinetoplastea</taxon>
        <taxon>Metakinetoplastina</taxon>
        <taxon>Eubodonida</taxon>
        <taxon>Bodonidae</taxon>
        <taxon>Bodo</taxon>
    </lineage>
</organism>
<dbReference type="OrthoDB" id="247165at2759"/>
<protein>
    <submittedName>
        <fullName evidence="1">Uncharacterized protein</fullName>
    </submittedName>
</protein>
<dbReference type="Proteomes" id="UP000051952">
    <property type="component" value="Unassembled WGS sequence"/>
</dbReference>